<accession>A0A418W4K4</accession>
<evidence type="ECO:0000313" key="1">
    <source>
        <dbReference type="EMBL" id="RJF84961.1"/>
    </source>
</evidence>
<proteinExistence type="predicted"/>
<dbReference type="Pfam" id="PF03692">
    <property type="entry name" value="CxxCxxCC"/>
    <property type="match status" value="1"/>
</dbReference>
<gene>
    <name evidence="1" type="ORF">D3877_10885</name>
</gene>
<dbReference type="EMBL" id="QYUL01000001">
    <property type="protein sequence ID" value="RJF84961.1"/>
    <property type="molecule type" value="Genomic_DNA"/>
</dbReference>
<evidence type="ECO:0000313" key="2">
    <source>
        <dbReference type="Proteomes" id="UP000283458"/>
    </source>
</evidence>
<dbReference type="InterPro" id="IPR005358">
    <property type="entry name" value="Puta_zinc/iron-chelating_dom"/>
</dbReference>
<comment type="caution">
    <text evidence="1">The sequence shown here is derived from an EMBL/GenBank/DDBJ whole genome shotgun (WGS) entry which is preliminary data.</text>
</comment>
<organism evidence="1 2">
    <name type="scientific">Azospirillum cavernae</name>
    <dbReference type="NCBI Taxonomy" id="2320860"/>
    <lineage>
        <taxon>Bacteria</taxon>
        <taxon>Pseudomonadati</taxon>
        <taxon>Pseudomonadota</taxon>
        <taxon>Alphaproteobacteria</taxon>
        <taxon>Rhodospirillales</taxon>
        <taxon>Azospirillaceae</taxon>
        <taxon>Azospirillum</taxon>
    </lineage>
</organism>
<protein>
    <submittedName>
        <fullName evidence="1">YkgJ family cysteine cluster protein</fullName>
    </submittedName>
</protein>
<keyword evidence="2" id="KW-1185">Reference proteome</keyword>
<dbReference type="RefSeq" id="WP_119830595.1">
    <property type="nucleotide sequence ID" value="NZ_QYUL01000001.1"/>
</dbReference>
<reference evidence="1 2" key="1">
    <citation type="submission" date="2018-09" db="EMBL/GenBank/DDBJ databases">
        <authorList>
            <person name="Zhu H."/>
        </authorList>
    </citation>
    <scope>NUCLEOTIDE SEQUENCE [LARGE SCALE GENOMIC DNA]</scope>
    <source>
        <strain evidence="1 2">K2W22B-5</strain>
    </source>
</reference>
<name>A0A418W4K4_9PROT</name>
<dbReference type="AlphaFoldDB" id="A0A418W4K4"/>
<sequence length="266" mass="29122">MAPRFSCTACGKCCHGWLPLTLKDAIAHAGRFPLALVWTPVRSGAKSFDLTGRLGTTVRLPNRKSVAVLIAPTAYLPPSYPCPELGPDRLCGIHADKPSRCRTMPFYPYREEKDQADLLVPRKGWECDTSAAAPEVYRDHAIVDPGDFDRERADLIEQAPVMRIYAAYVLKYMPWVLDSLATLAAKPTGGNLVTNLSSFLTATRRPDAAALAASQAPLLHALAERTRDDPALAEYHRNYSGWAKEMDSLVKRHAATKPPDAAATPV</sequence>
<dbReference type="Proteomes" id="UP000283458">
    <property type="component" value="Unassembled WGS sequence"/>
</dbReference>
<dbReference type="OrthoDB" id="7500397at2"/>